<name>A0ABS9V0F9_9BACT</name>
<dbReference type="RefSeq" id="WP_241348042.1">
    <property type="nucleotide sequence ID" value="NZ_JAKZGP010000022.1"/>
</dbReference>
<dbReference type="EMBL" id="JAKZGP010000022">
    <property type="protein sequence ID" value="MCH7409719.1"/>
    <property type="molecule type" value="Genomic_DNA"/>
</dbReference>
<dbReference type="Pfam" id="PF13715">
    <property type="entry name" value="CarbopepD_reg_2"/>
    <property type="match status" value="1"/>
</dbReference>
<evidence type="ECO:0000313" key="1">
    <source>
        <dbReference type="EMBL" id="MCH7409719.1"/>
    </source>
</evidence>
<dbReference type="InterPro" id="IPR008969">
    <property type="entry name" value="CarboxyPept-like_regulatory"/>
</dbReference>
<dbReference type="SUPFAM" id="SSF56935">
    <property type="entry name" value="Porins"/>
    <property type="match status" value="1"/>
</dbReference>
<comment type="caution">
    <text evidence="1">The sequence shown here is derived from an EMBL/GenBank/DDBJ whole genome shotgun (WGS) entry which is preliminary data.</text>
</comment>
<dbReference type="Gene3D" id="2.60.40.1120">
    <property type="entry name" value="Carboxypeptidase-like, regulatory domain"/>
    <property type="match status" value="1"/>
</dbReference>
<accession>A0ABS9V0F9</accession>
<evidence type="ECO:0000313" key="2">
    <source>
        <dbReference type="Proteomes" id="UP001165489"/>
    </source>
</evidence>
<gene>
    <name evidence="1" type="ORF">MM239_09960</name>
</gene>
<sequence length="476" mass="52986">MNKNSLLTILLSLIINLNTFCQTGGNQNRSITGVFIGKSFGEFANTVSNITPYTFYYIEEDVKDLKVNLQLEDSNIREVLYIIFEKTDLKFSIDNENRVFITKGTPLNLRLSSSFFIQTDSIDNGLKIKDIDRSYSRNKLYVIGESHNQIDTVEISGSVFGYDTGNSIPGAVIYDQSRTISTITNSYGEFSIKLPSGRNTLFIQNLGGVTERRLVQLYNSGRLDLEIEENIISMDEFLLMSERNANIGRTEMGVQNLNISSIKKIPAVLGEVDIIRGVLSLPGVQTVGEASVGFNVRGGGADQNLILYNHSTIYNPSHLFGMFSAFNSDVITDVDLYKAGLPAEYGGRLSSLLRVSGTYGNKEKIKVNGGIGLLTGRLSIDGPIGKNTTFAIGLRSTYSDWLLNFLEENTSFSNGRANFHDFNFNLAHNINDKHSLRLNAYRSKDGFQFDADTLFSYENLNYNASWVYSAIPILNN</sequence>
<proteinExistence type="predicted"/>
<dbReference type="Proteomes" id="UP001165489">
    <property type="component" value="Unassembled WGS sequence"/>
</dbReference>
<protein>
    <submittedName>
        <fullName evidence="1">Carboxypeptidase-like regulatory domain-containing protein</fullName>
    </submittedName>
</protein>
<keyword evidence="2" id="KW-1185">Reference proteome</keyword>
<dbReference type="SUPFAM" id="SSF49464">
    <property type="entry name" value="Carboxypeptidase regulatory domain-like"/>
    <property type="match status" value="1"/>
</dbReference>
<reference evidence="1" key="1">
    <citation type="submission" date="2022-03" db="EMBL/GenBank/DDBJ databases">
        <title>De novo assembled genomes of Belliella spp. (Cyclobacteriaceae) strains.</title>
        <authorList>
            <person name="Szabo A."/>
            <person name="Korponai K."/>
            <person name="Felfoldi T."/>
        </authorList>
    </citation>
    <scope>NUCLEOTIDE SEQUENCE</scope>
    <source>
        <strain evidence="1">DSM 111904</strain>
    </source>
</reference>
<organism evidence="1 2">
    <name type="scientific">Belliella filtrata</name>
    <dbReference type="NCBI Taxonomy" id="2923435"/>
    <lineage>
        <taxon>Bacteria</taxon>
        <taxon>Pseudomonadati</taxon>
        <taxon>Bacteroidota</taxon>
        <taxon>Cytophagia</taxon>
        <taxon>Cytophagales</taxon>
        <taxon>Cyclobacteriaceae</taxon>
        <taxon>Belliella</taxon>
    </lineage>
</organism>